<sequence length="193" mass="21099">MTGVICLLVGFQLGETSWSRTTIALVVVACVLLIAGCINEIYTKRIPIIPPRLFKTRTTAGLLISVFIHGFAYYMAVYFIPVYFQVLGSSAIMSGIEMLPYSFGSSMLSIISGRVVTTTGKTRPTIWFGFVVMTLGYGLMIQLSDTSNRAEKELYLLVAAIGVGSLFQPPMIGEQNVTRLLSFVTHPPSLNTL</sequence>
<feature type="transmembrane region" description="Helical" evidence="5">
    <location>
        <begin position="154"/>
        <end position="172"/>
    </location>
</feature>
<dbReference type="GO" id="GO:0005886">
    <property type="term" value="C:plasma membrane"/>
    <property type="evidence" value="ECO:0007669"/>
    <property type="project" value="TreeGrafter"/>
</dbReference>
<protein>
    <submittedName>
        <fullName evidence="6">Major facilitator superfamily domain-containing protein</fullName>
    </submittedName>
</protein>
<reference evidence="6" key="2">
    <citation type="journal article" date="2023" name="Proc. Natl. Acad. Sci. U.S.A.">
        <title>A global phylogenomic analysis of the shiitake genus Lentinula.</title>
        <authorList>
            <person name="Sierra-Patev S."/>
            <person name="Min B."/>
            <person name="Naranjo-Ortiz M."/>
            <person name="Looney B."/>
            <person name="Konkel Z."/>
            <person name="Slot J.C."/>
            <person name="Sakamoto Y."/>
            <person name="Steenwyk J.L."/>
            <person name="Rokas A."/>
            <person name="Carro J."/>
            <person name="Camarero S."/>
            <person name="Ferreira P."/>
            <person name="Molpeceres G."/>
            <person name="Ruiz-Duenas F.J."/>
            <person name="Serrano A."/>
            <person name="Henrissat B."/>
            <person name="Drula E."/>
            <person name="Hughes K.W."/>
            <person name="Mata J.L."/>
            <person name="Ishikawa N.K."/>
            <person name="Vargas-Isla R."/>
            <person name="Ushijima S."/>
            <person name="Smith C.A."/>
            <person name="Donoghue J."/>
            <person name="Ahrendt S."/>
            <person name="Andreopoulos W."/>
            <person name="He G."/>
            <person name="LaButti K."/>
            <person name="Lipzen A."/>
            <person name="Ng V."/>
            <person name="Riley R."/>
            <person name="Sandor L."/>
            <person name="Barry K."/>
            <person name="Martinez A.T."/>
            <person name="Xiao Y."/>
            <person name="Gibbons J.G."/>
            <person name="Terashima K."/>
            <person name="Grigoriev I.V."/>
            <person name="Hibbett D."/>
        </authorList>
    </citation>
    <scope>NUCLEOTIDE SEQUENCE</scope>
    <source>
        <strain evidence="6">Sp2 HRB7682 ss15</strain>
    </source>
</reference>
<evidence type="ECO:0000313" key="7">
    <source>
        <dbReference type="Proteomes" id="UP001150238"/>
    </source>
</evidence>
<evidence type="ECO:0000256" key="3">
    <source>
        <dbReference type="ARBA" id="ARBA00022989"/>
    </source>
</evidence>
<comment type="subcellular location">
    <subcellularLocation>
        <location evidence="1">Membrane</location>
        <topology evidence="1">Multi-pass membrane protein</topology>
    </subcellularLocation>
</comment>
<dbReference type="SUPFAM" id="SSF103473">
    <property type="entry name" value="MFS general substrate transporter"/>
    <property type="match status" value="1"/>
</dbReference>
<dbReference type="GO" id="GO:0022857">
    <property type="term" value="F:transmembrane transporter activity"/>
    <property type="evidence" value="ECO:0007669"/>
    <property type="project" value="TreeGrafter"/>
</dbReference>
<name>A0A9W9A745_9AGAR</name>
<dbReference type="PANTHER" id="PTHR23501">
    <property type="entry name" value="MAJOR FACILITATOR SUPERFAMILY"/>
    <property type="match status" value="1"/>
</dbReference>
<keyword evidence="2 5" id="KW-0812">Transmembrane</keyword>
<keyword evidence="4 5" id="KW-0472">Membrane</keyword>
<organism evidence="6 7">
    <name type="scientific">Lentinula lateritia</name>
    <dbReference type="NCBI Taxonomy" id="40482"/>
    <lineage>
        <taxon>Eukaryota</taxon>
        <taxon>Fungi</taxon>
        <taxon>Dikarya</taxon>
        <taxon>Basidiomycota</taxon>
        <taxon>Agaricomycotina</taxon>
        <taxon>Agaricomycetes</taxon>
        <taxon>Agaricomycetidae</taxon>
        <taxon>Agaricales</taxon>
        <taxon>Marasmiineae</taxon>
        <taxon>Omphalotaceae</taxon>
        <taxon>Lentinula</taxon>
    </lineage>
</organism>
<gene>
    <name evidence="6" type="ORF">C8J55DRAFT_517607</name>
</gene>
<evidence type="ECO:0000256" key="1">
    <source>
        <dbReference type="ARBA" id="ARBA00004141"/>
    </source>
</evidence>
<keyword evidence="3 5" id="KW-1133">Transmembrane helix</keyword>
<feature type="transmembrane region" description="Helical" evidence="5">
    <location>
        <begin position="124"/>
        <end position="142"/>
    </location>
</feature>
<evidence type="ECO:0000256" key="5">
    <source>
        <dbReference type="SAM" id="Phobius"/>
    </source>
</evidence>
<dbReference type="Proteomes" id="UP001150238">
    <property type="component" value="Unassembled WGS sequence"/>
</dbReference>
<evidence type="ECO:0000313" key="6">
    <source>
        <dbReference type="EMBL" id="KAJ4475211.1"/>
    </source>
</evidence>
<dbReference type="AlphaFoldDB" id="A0A9W9A745"/>
<feature type="transmembrane region" description="Helical" evidence="5">
    <location>
        <begin position="62"/>
        <end position="86"/>
    </location>
</feature>
<dbReference type="EMBL" id="JANVFS010000022">
    <property type="protein sequence ID" value="KAJ4475211.1"/>
    <property type="molecule type" value="Genomic_DNA"/>
</dbReference>
<feature type="transmembrane region" description="Helical" evidence="5">
    <location>
        <begin position="23"/>
        <end position="42"/>
    </location>
</feature>
<dbReference type="PANTHER" id="PTHR23501:SF102">
    <property type="entry name" value="DRUG TRANSPORTER, PUTATIVE (AFU_ORTHOLOGUE AFUA_3G08530)-RELATED"/>
    <property type="match status" value="1"/>
</dbReference>
<evidence type="ECO:0000256" key="4">
    <source>
        <dbReference type="ARBA" id="ARBA00023136"/>
    </source>
</evidence>
<reference evidence="6" key="1">
    <citation type="submission" date="2022-08" db="EMBL/GenBank/DDBJ databases">
        <authorList>
            <consortium name="DOE Joint Genome Institute"/>
            <person name="Min B."/>
            <person name="Riley R."/>
            <person name="Sierra-Patev S."/>
            <person name="Naranjo-Ortiz M."/>
            <person name="Looney B."/>
            <person name="Konkel Z."/>
            <person name="Slot J.C."/>
            <person name="Sakamoto Y."/>
            <person name="Steenwyk J.L."/>
            <person name="Rokas A."/>
            <person name="Carro J."/>
            <person name="Camarero S."/>
            <person name="Ferreira P."/>
            <person name="Molpeceres G."/>
            <person name="Ruiz-Duenas F.J."/>
            <person name="Serrano A."/>
            <person name="Henrissat B."/>
            <person name="Drula E."/>
            <person name="Hughes K.W."/>
            <person name="Mata J.L."/>
            <person name="Ishikawa N.K."/>
            <person name="Vargas-Isla R."/>
            <person name="Ushijima S."/>
            <person name="Smith C.A."/>
            <person name="Ahrendt S."/>
            <person name="Andreopoulos W."/>
            <person name="He G."/>
            <person name="Labutti K."/>
            <person name="Lipzen A."/>
            <person name="Ng V."/>
            <person name="Sandor L."/>
            <person name="Barry K."/>
            <person name="Martinez A.T."/>
            <person name="Xiao Y."/>
            <person name="Gibbons J.G."/>
            <person name="Terashima K."/>
            <person name="Hibbett D.S."/>
            <person name="Grigoriev I.V."/>
        </authorList>
    </citation>
    <scope>NUCLEOTIDE SEQUENCE</scope>
    <source>
        <strain evidence="6">Sp2 HRB7682 ss15</strain>
    </source>
</reference>
<evidence type="ECO:0000256" key="2">
    <source>
        <dbReference type="ARBA" id="ARBA00022692"/>
    </source>
</evidence>
<proteinExistence type="predicted"/>
<dbReference type="Gene3D" id="1.20.1250.20">
    <property type="entry name" value="MFS general substrate transporter like domains"/>
    <property type="match status" value="1"/>
</dbReference>
<comment type="caution">
    <text evidence="6">The sequence shown here is derived from an EMBL/GenBank/DDBJ whole genome shotgun (WGS) entry which is preliminary data.</text>
</comment>
<dbReference type="InterPro" id="IPR036259">
    <property type="entry name" value="MFS_trans_sf"/>
</dbReference>
<accession>A0A9W9A745</accession>